<dbReference type="EMBL" id="MN310372">
    <property type="protein sequence ID" value="QFX76848.1"/>
    <property type="molecule type" value="Genomic_DNA"/>
</dbReference>
<dbReference type="AlphaFoldDB" id="A0A6B7PYY5"/>
<organism evidence="2">
    <name type="scientific">Pseudomonas putida</name>
    <name type="common">Arthrobacter siderocapsulatus</name>
    <dbReference type="NCBI Taxonomy" id="303"/>
    <lineage>
        <taxon>Bacteria</taxon>
        <taxon>Pseudomonadati</taxon>
        <taxon>Pseudomonadota</taxon>
        <taxon>Gammaproteobacteria</taxon>
        <taxon>Pseudomonadales</taxon>
        <taxon>Pseudomonadaceae</taxon>
        <taxon>Pseudomonas</taxon>
    </lineage>
</organism>
<dbReference type="Pfam" id="PF08722">
    <property type="entry name" value="Tn7_TnsA-like_N"/>
    <property type="match status" value="1"/>
</dbReference>
<keyword evidence="2" id="KW-0614">Plasmid</keyword>
<accession>A0A6B7PYY5</accession>
<geneLocation type="plasmid" evidence="2">
    <name>p716811-VIM</name>
</geneLocation>
<sequence>MTVRKVVTRRSNHYRGYFPSLKNQKPVPWESQLEGAFFRLLELSPAVISYVVQPSEERVPSAQGYFKYYPDVRVFLSDGRDWWFEVKPEERLNIARVRDRLETAERHFISTGRNFSVVTDKLIEEEPLASNLRRLMSHRRGPVLSGEKLEEVLTVLNDQVPKNVSDLLLAVGERPGWRLLGLGIVGIELNKPLDTDSPIFLQGGHRHADLFP</sequence>
<evidence type="ECO:0000259" key="1">
    <source>
        <dbReference type="Pfam" id="PF08722"/>
    </source>
</evidence>
<evidence type="ECO:0000313" key="2">
    <source>
        <dbReference type="EMBL" id="QFX76848.1"/>
    </source>
</evidence>
<name>A0A6B7PYY5_PSEPU</name>
<protein>
    <recommendedName>
        <fullName evidence="1">TnsA endonuclease N-terminal domain-containing protein</fullName>
    </recommendedName>
</protein>
<proteinExistence type="predicted"/>
<reference evidence="2" key="1">
    <citation type="submission" date="2019-08" db="EMBL/GenBank/DDBJ databases">
        <authorList>
            <person name="Zhou D."/>
            <person name="Chen F."/>
        </authorList>
    </citation>
    <scope>NUCLEOTIDE SEQUENCE</scope>
    <source>
        <strain evidence="2">150716811</strain>
        <plasmid evidence="2">p716811-VIM</plasmid>
    </source>
</reference>
<dbReference type="InterPro" id="IPR014833">
    <property type="entry name" value="TnsA_N"/>
</dbReference>
<feature type="domain" description="TnsA endonuclease N-terminal" evidence="1">
    <location>
        <begin position="44"/>
        <end position="120"/>
    </location>
</feature>
<dbReference type="RefSeq" id="WP_181718110.1">
    <property type="nucleotide sequence ID" value="NZ_JALKHN010000002.1"/>
</dbReference>